<evidence type="ECO:0000313" key="5">
    <source>
        <dbReference type="EMBL" id="CAF2128341.1"/>
    </source>
</evidence>
<dbReference type="GO" id="GO:0048471">
    <property type="term" value="C:perinuclear region of cytoplasm"/>
    <property type="evidence" value="ECO:0007669"/>
    <property type="project" value="TreeGrafter"/>
</dbReference>
<sequence length="541" mass="62598">METYDEISFDTDLDDDDETDQTNDCIFPRLSFDAKLIAHRSNRLNQTFGQIGIPIQSTKETQAHDDILIPIRFNFSAGTMRMYEKSCHMLDSTMDWQLRSLLAYDNIAVVNRSLSFNDIRAFSTAIEANLECLTLSCVGLTSRSINMLCQGLPKCVHLNLLNLSWNKINKQSFEILVDTINHLPLLIYLSLSNCGIRDSYGRPIGEICRHKRLMDINLNGNEFEEMACIFIGNALTDNMSLKDLNISWNFIRSYATIALLRGFETNRTLTNFDISWSNLGYDGSVALRRVLIVNQILLYLNISNCNINWTSAKLISEGLEKNSTLQRINLSLNPLTTHGVHRVVQALNHKRSALTVLDISTIHLAQRIADRRHFIVKYDYEVPVHDIIGRQKATKTDSMRKIIEHIDQRHWRTLDYFRILNSKKTSEERKATITENTSQKLEAEDENDTIEKFQRSRTDRVAEPFTFKTLSTVINQQRVRDRLLKTRQEKQEKDLKNRNKRILETVNEYFPAIEIVSKQEKHKEAIEKLSKPRISSSHEKI</sequence>
<feature type="region of interest" description="Disordered" evidence="4">
    <location>
        <begin position="1"/>
        <end position="20"/>
    </location>
</feature>
<dbReference type="AlphaFoldDB" id="A0A816VV17"/>
<protein>
    <submittedName>
        <fullName evidence="5">Uncharacterized protein</fullName>
    </submittedName>
</protein>
<dbReference type="Proteomes" id="UP000663887">
    <property type="component" value="Unassembled WGS sequence"/>
</dbReference>
<dbReference type="Gene3D" id="3.80.10.10">
    <property type="entry name" value="Ribonuclease Inhibitor"/>
    <property type="match status" value="1"/>
</dbReference>
<dbReference type="GO" id="GO:0031267">
    <property type="term" value="F:small GTPase binding"/>
    <property type="evidence" value="ECO:0007669"/>
    <property type="project" value="TreeGrafter"/>
</dbReference>
<gene>
    <name evidence="5" type="ORF">XDN619_LOCUS24239</name>
</gene>
<dbReference type="GO" id="GO:0005096">
    <property type="term" value="F:GTPase activator activity"/>
    <property type="evidence" value="ECO:0007669"/>
    <property type="project" value="UniProtKB-KW"/>
</dbReference>
<dbReference type="GO" id="GO:0006913">
    <property type="term" value="P:nucleocytoplasmic transport"/>
    <property type="evidence" value="ECO:0007669"/>
    <property type="project" value="TreeGrafter"/>
</dbReference>
<keyword evidence="1" id="KW-0343">GTPase activation</keyword>
<dbReference type="InterPro" id="IPR027038">
    <property type="entry name" value="RanGap"/>
</dbReference>
<dbReference type="InterPro" id="IPR032675">
    <property type="entry name" value="LRR_dom_sf"/>
</dbReference>
<dbReference type="GO" id="GO:0005829">
    <property type="term" value="C:cytosol"/>
    <property type="evidence" value="ECO:0007669"/>
    <property type="project" value="TreeGrafter"/>
</dbReference>
<dbReference type="EMBL" id="CAJNRG010011014">
    <property type="protein sequence ID" value="CAF2128341.1"/>
    <property type="molecule type" value="Genomic_DNA"/>
</dbReference>
<reference evidence="5" key="1">
    <citation type="submission" date="2021-02" db="EMBL/GenBank/DDBJ databases">
        <authorList>
            <person name="Nowell W R."/>
        </authorList>
    </citation>
    <scope>NUCLEOTIDE SEQUENCE</scope>
</reference>
<evidence type="ECO:0000256" key="3">
    <source>
        <dbReference type="ARBA" id="ARBA00022737"/>
    </source>
</evidence>
<feature type="region of interest" description="Disordered" evidence="4">
    <location>
        <begin position="521"/>
        <end position="541"/>
    </location>
</feature>
<evidence type="ECO:0000313" key="6">
    <source>
        <dbReference type="Proteomes" id="UP000663887"/>
    </source>
</evidence>
<dbReference type="SUPFAM" id="SSF52047">
    <property type="entry name" value="RNI-like"/>
    <property type="match status" value="1"/>
</dbReference>
<organism evidence="5 6">
    <name type="scientific">Rotaria magnacalcarata</name>
    <dbReference type="NCBI Taxonomy" id="392030"/>
    <lineage>
        <taxon>Eukaryota</taxon>
        <taxon>Metazoa</taxon>
        <taxon>Spiralia</taxon>
        <taxon>Gnathifera</taxon>
        <taxon>Rotifera</taxon>
        <taxon>Eurotatoria</taxon>
        <taxon>Bdelloidea</taxon>
        <taxon>Philodinida</taxon>
        <taxon>Philodinidae</taxon>
        <taxon>Rotaria</taxon>
    </lineage>
</organism>
<dbReference type="GO" id="GO:0005634">
    <property type="term" value="C:nucleus"/>
    <property type="evidence" value="ECO:0007669"/>
    <property type="project" value="TreeGrafter"/>
</dbReference>
<evidence type="ECO:0000256" key="1">
    <source>
        <dbReference type="ARBA" id="ARBA00022468"/>
    </source>
</evidence>
<feature type="region of interest" description="Disordered" evidence="4">
    <location>
        <begin position="430"/>
        <end position="449"/>
    </location>
</feature>
<name>A0A816VV17_9BILA</name>
<evidence type="ECO:0000256" key="2">
    <source>
        <dbReference type="ARBA" id="ARBA00022614"/>
    </source>
</evidence>
<keyword evidence="2" id="KW-0433">Leucine-rich repeat</keyword>
<keyword evidence="3" id="KW-0677">Repeat</keyword>
<evidence type="ECO:0000256" key="4">
    <source>
        <dbReference type="SAM" id="MobiDB-lite"/>
    </source>
</evidence>
<dbReference type="SMART" id="SM00368">
    <property type="entry name" value="LRR_RI"/>
    <property type="match status" value="4"/>
</dbReference>
<dbReference type="PANTHER" id="PTHR24113:SF12">
    <property type="entry name" value="RAN GTPASE-ACTIVATING PROTEIN 1"/>
    <property type="match status" value="1"/>
</dbReference>
<comment type="caution">
    <text evidence="5">The sequence shown here is derived from an EMBL/GenBank/DDBJ whole genome shotgun (WGS) entry which is preliminary data.</text>
</comment>
<proteinExistence type="predicted"/>
<accession>A0A816VV17</accession>
<dbReference type="PANTHER" id="PTHR24113">
    <property type="entry name" value="RAN GTPASE-ACTIVATING PROTEIN 1"/>
    <property type="match status" value="1"/>
</dbReference>